<dbReference type="EMBL" id="MCFH01000021">
    <property type="protein sequence ID" value="ORX50317.1"/>
    <property type="molecule type" value="Genomic_DNA"/>
</dbReference>
<dbReference type="STRING" id="1754191.A0A1Y1V955"/>
<evidence type="ECO:0000256" key="1">
    <source>
        <dbReference type="SAM" id="MobiDB-lite"/>
    </source>
</evidence>
<proteinExistence type="predicted"/>
<dbReference type="OrthoDB" id="27237at2759"/>
<name>A0A1Y1V955_9FUNG</name>
<evidence type="ECO:0000313" key="3">
    <source>
        <dbReference type="Proteomes" id="UP000193719"/>
    </source>
</evidence>
<dbReference type="Proteomes" id="UP000193719">
    <property type="component" value="Unassembled WGS sequence"/>
</dbReference>
<dbReference type="Pfam" id="PF07093">
    <property type="entry name" value="SGT1"/>
    <property type="match status" value="1"/>
</dbReference>
<keyword evidence="3" id="KW-1185">Reference proteome</keyword>
<evidence type="ECO:0000313" key="2">
    <source>
        <dbReference type="EMBL" id="ORX50317.1"/>
    </source>
</evidence>
<organism evidence="2 3">
    <name type="scientific">Piromyces finnis</name>
    <dbReference type="NCBI Taxonomy" id="1754191"/>
    <lineage>
        <taxon>Eukaryota</taxon>
        <taxon>Fungi</taxon>
        <taxon>Fungi incertae sedis</taxon>
        <taxon>Chytridiomycota</taxon>
        <taxon>Chytridiomycota incertae sedis</taxon>
        <taxon>Neocallimastigomycetes</taxon>
        <taxon>Neocallimastigales</taxon>
        <taxon>Neocallimastigaceae</taxon>
        <taxon>Piromyces</taxon>
    </lineage>
</organism>
<feature type="compositionally biased region" description="Low complexity" evidence="1">
    <location>
        <begin position="569"/>
        <end position="585"/>
    </location>
</feature>
<feature type="region of interest" description="Disordered" evidence="1">
    <location>
        <begin position="531"/>
        <end position="589"/>
    </location>
</feature>
<comment type="caution">
    <text evidence="2">The sequence shown here is derived from an EMBL/GenBank/DDBJ whole genome shotgun (WGS) entry which is preliminary data.</text>
</comment>
<feature type="compositionally biased region" description="Acidic residues" evidence="1">
    <location>
        <begin position="532"/>
        <end position="553"/>
    </location>
</feature>
<dbReference type="PANTHER" id="PTHR13060:SF0">
    <property type="entry name" value="PROTEIN ECDYSONELESS HOMOLOG"/>
    <property type="match status" value="1"/>
</dbReference>
<dbReference type="InterPro" id="IPR010770">
    <property type="entry name" value="Ecd"/>
</dbReference>
<reference evidence="2 3" key="1">
    <citation type="submission" date="2016-08" db="EMBL/GenBank/DDBJ databases">
        <title>Genomes of anaerobic fungi encode conserved fungal cellulosomes for biomass hydrolysis.</title>
        <authorList>
            <consortium name="DOE Joint Genome Institute"/>
            <person name="Haitjema C.H."/>
            <person name="Gilmore S.P."/>
            <person name="Henske J.K."/>
            <person name="Solomon K.V."/>
            <person name="De Groot R."/>
            <person name="Kuo A."/>
            <person name="Mondo S.J."/>
            <person name="Salamov A.A."/>
            <person name="Labutti K."/>
            <person name="Zhao Z."/>
            <person name="Chiniquy J."/>
            <person name="Barry K."/>
            <person name="Brewer H.M."/>
            <person name="Purvine S.O."/>
            <person name="Wright A.T."/>
            <person name="Boxma B."/>
            <person name="Van Alen T."/>
            <person name="Hackstein J.H."/>
            <person name="Baker S.E."/>
            <person name="Grigoriev I.V."/>
            <person name="O'Malley M.A."/>
        </authorList>
    </citation>
    <scope>NUCLEOTIDE SEQUENCE [LARGE SCALE GENOMIC DNA]</scope>
    <source>
        <strain evidence="3">finn</strain>
    </source>
</reference>
<accession>A0A1Y1V955</accession>
<reference evidence="2 3" key="2">
    <citation type="submission" date="2016-08" db="EMBL/GenBank/DDBJ databases">
        <title>Pervasive Adenine N6-methylation of Active Genes in Fungi.</title>
        <authorList>
            <consortium name="DOE Joint Genome Institute"/>
            <person name="Mondo S.J."/>
            <person name="Dannebaum R.O."/>
            <person name="Kuo R.C."/>
            <person name="Labutti K."/>
            <person name="Haridas S."/>
            <person name="Kuo A."/>
            <person name="Salamov A."/>
            <person name="Ahrendt S.R."/>
            <person name="Lipzen A."/>
            <person name="Sullivan W."/>
            <person name="Andreopoulos W.B."/>
            <person name="Clum A."/>
            <person name="Lindquist E."/>
            <person name="Daum C."/>
            <person name="Ramamoorthy G.K."/>
            <person name="Gryganskyi A."/>
            <person name="Culley D."/>
            <person name="Magnuson J.K."/>
            <person name="James T.Y."/>
            <person name="O'Malley M.A."/>
            <person name="Stajich J.E."/>
            <person name="Spatafora J.W."/>
            <person name="Visel A."/>
            <person name="Grigoriev I.V."/>
        </authorList>
    </citation>
    <scope>NUCLEOTIDE SEQUENCE [LARGE SCALE GENOMIC DNA]</scope>
    <source>
        <strain evidence="3">finn</strain>
    </source>
</reference>
<sequence>MNEFFDKNDTEENFVEYSIFIPNLVDKVEIPNKDNLEAALIDISVKVFSFINRYTNNYIWQKEQFILNICYSTELTFPYLSGKTLIGDCLDDEWFITFLLFEISKQFDNFIISVKDNDGEFLLIEAANYLPKWLEPENCENRTFIYKGKVHIIPYPTNPYELILFPAGKVFLSRALDIVTGPGKTEASKDINDSINSKIQSYPQKIEDDFHYTKCYIPLKVAHLLYHEPQLISAAINAFYYRGPEGMKACSKMRNFSINDQVMTKVKFTKTLYAQLASQQFFPPKIYHLPNPNSPNFKAHELGMKLACAFEMLLVDPVYKNLDQDNKINTIENYTFSVDSEWNNFKKKFENLGFFNNKDRLSIEYKRTERILKEKYLEIKNYTNKSSYNPLSRIRYLLSKEIVTPSLVENNTVKDDDDSWMNINEDKLDDFLNEKENDFKNSLMDNEDFDDMSDMDEEEKKEMKELSKLFGNFSSFIEKESGYRGIDNTENYDSDEETFNNMFSKKIDINPNIFMKVLQNELGFDINKSELTEEQDYSSDEQSEEEEIIDEGEEIKSEVQAKLPTNMKNKNNYVDDNNNSSNVNSNEEKKDEMLETYYEVMDHELYKTKLSKDFKREELPLNKGKMEDNYNEDKVEEVDNYKPVQLDLNLVQNLLDSFEAQEGTIGPTTSILKTLGQRLPKRNKDNEIIINSTSTSTSI</sequence>
<dbReference type="PANTHER" id="PTHR13060">
    <property type="entry name" value="SGT1 PROTEIN HSGT1 SUPPRESSOR OF GCR2"/>
    <property type="match status" value="1"/>
</dbReference>
<gene>
    <name evidence="2" type="ORF">BCR36DRAFT_412341</name>
</gene>
<dbReference type="AlphaFoldDB" id="A0A1Y1V955"/>
<protein>
    <submittedName>
        <fullName evidence="2">SGT1-domain-containing protein</fullName>
    </submittedName>
</protein>
<dbReference type="GO" id="GO:0005634">
    <property type="term" value="C:nucleus"/>
    <property type="evidence" value="ECO:0007669"/>
    <property type="project" value="TreeGrafter"/>
</dbReference>